<evidence type="ECO:0000313" key="7">
    <source>
        <dbReference type="EMBL" id="OLY80955.1"/>
    </source>
</evidence>
<dbReference type="Pfam" id="PF06472">
    <property type="entry name" value="ABC_membrane_2"/>
    <property type="match status" value="1"/>
</dbReference>
<dbReference type="CDD" id="cd03223">
    <property type="entry name" value="ABCD_peroxisomal_ALDP"/>
    <property type="match status" value="1"/>
</dbReference>
<evidence type="ECO:0000256" key="4">
    <source>
        <dbReference type="ARBA" id="ARBA00022989"/>
    </source>
</evidence>
<dbReference type="GO" id="GO:0042760">
    <property type="term" value="P:very long-chain fatty acid catabolic process"/>
    <property type="evidence" value="ECO:0007669"/>
    <property type="project" value="TreeGrafter"/>
</dbReference>
<keyword evidence="3" id="KW-0812">Transmembrane</keyword>
<evidence type="ECO:0000256" key="5">
    <source>
        <dbReference type="ARBA" id="ARBA00023136"/>
    </source>
</evidence>
<evidence type="ECO:0000256" key="3">
    <source>
        <dbReference type="ARBA" id="ARBA00022692"/>
    </source>
</evidence>
<dbReference type="GO" id="GO:0005778">
    <property type="term" value="C:peroxisomal membrane"/>
    <property type="evidence" value="ECO:0007669"/>
    <property type="project" value="TreeGrafter"/>
</dbReference>
<dbReference type="GO" id="GO:0016887">
    <property type="term" value="F:ATP hydrolysis activity"/>
    <property type="evidence" value="ECO:0007669"/>
    <property type="project" value="InterPro"/>
</dbReference>
<dbReference type="InterPro" id="IPR027417">
    <property type="entry name" value="P-loop_NTPase"/>
</dbReference>
<protein>
    <submittedName>
        <fullName evidence="7">ATP-binding cassette sub-family D member 2</fullName>
    </submittedName>
</protein>
<keyword evidence="7" id="KW-0067">ATP-binding</keyword>
<dbReference type="PANTHER" id="PTHR11384">
    <property type="entry name" value="ATP-BINDING CASSETTE, SUB-FAMILY D MEMBER"/>
    <property type="match status" value="1"/>
</dbReference>
<evidence type="ECO:0000259" key="6">
    <source>
        <dbReference type="PROSITE" id="PS50893"/>
    </source>
</evidence>
<dbReference type="InterPro" id="IPR003439">
    <property type="entry name" value="ABC_transporter-like_ATP-bd"/>
</dbReference>
<dbReference type="Gene3D" id="3.40.50.300">
    <property type="entry name" value="P-loop containing nucleotide triphosphate hydrolases"/>
    <property type="match status" value="1"/>
</dbReference>
<dbReference type="GO" id="GO:0140359">
    <property type="term" value="F:ABC-type transporter activity"/>
    <property type="evidence" value="ECO:0007669"/>
    <property type="project" value="InterPro"/>
</dbReference>
<dbReference type="Proteomes" id="UP000187455">
    <property type="component" value="Unassembled WGS sequence"/>
</dbReference>
<gene>
    <name evidence="7" type="ORF">AYI68_g4944</name>
</gene>
<dbReference type="InterPro" id="IPR050835">
    <property type="entry name" value="ABC_transporter_sub-D"/>
</dbReference>
<name>A0A1R0GVR1_9FUNG</name>
<keyword evidence="4" id="KW-1133">Transmembrane helix</keyword>
<dbReference type="InterPro" id="IPR011527">
    <property type="entry name" value="ABC1_TM_dom"/>
</dbReference>
<feature type="domain" description="ABC transporter" evidence="6">
    <location>
        <begin position="520"/>
        <end position="739"/>
    </location>
</feature>
<dbReference type="EMBL" id="LSSL01002932">
    <property type="protein sequence ID" value="OLY80955.1"/>
    <property type="molecule type" value="Genomic_DNA"/>
</dbReference>
<dbReference type="GO" id="GO:0005324">
    <property type="term" value="F:long-chain fatty acid transmembrane transporter activity"/>
    <property type="evidence" value="ECO:0007669"/>
    <property type="project" value="TreeGrafter"/>
</dbReference>
<dbReference type="Pfam" id="PF00005">
    <property type="entry name" value="ABC_tran"/>
    <property type="match status" value="1"/>
</dbReference>
<keyword evidence="2" id="KW-0813">Transport</keyword>
<dbReference type="GO" id="GO:0006635">
    <property type="term" value="P:fatty acid beta-oxidation"/>
    <property type="evidence" value="ECO:0007669"/>
    <property type="project" value="TreeGrafter"/>
</dbReference>
<dbReference type="PROSITE" id="PS50893">
    <property type="entry name" value="ABC_TRANSPORTER_2"/>
    <property type="match status" value="1"/>
</dbReference>
<accession>A0A1R0GVR1</accession>
<keyword evidence="7" id="KW-0547">Nucleotide-binding</keyword>
<dbReference type="PROSITE" id="PS00211">
    <property type="entry name" value="ABC_TRANSPORTER_1"/>
    <property type="match status" value="1"/>
</dbReference>
<dbReference type="STRING" id="133383.A0A1R0GVR1"/>
<dbReference type="AlphaFoldDB" id="A0A1R0GVR1"/>
<dbReference type="OrthoDB" id="422637at2759"/>
<proteinExistence type="inferred from homology"/>
<dbReference type="SUPFAM" id="SSF52540">
    <property type="entry name" value="P-loop containing nucleoside triphosphate hydrolases"/>
    <property type="match status" value="1"/>
</dbReference>
<keyword evidence="5" id="KW-0472">Membrane</keyword>
<sequence length="747" mass="84975">MINTKRIHLPPAISALAGSSKSFANRLYRDQIRILNFIVRKYLKHKSLYRSGILSLTVLYVLRQFQKVFYPSYFSKNKAIPPIQNPTPNDNIALNSPKNEINPEFFSDLKKIVKIIIPGFWSKEFGTLILHTAFLVLRTLLSVYTASLDGEIVYNMVGLNIRGFIFGLCKWMLVSIPATITNSSLEYFQKLLSLQFRKRLTDNINDIYFKGRNFYAISNLDSRIKNIDQIIVVDVQKFCSSLTLLYSNLVKPSLDFVIYNSLLYRRIGPETLFAASAIIQLSTSLLRALTPPFGALVAQEQKLEGDLYFAHARTLANSEEIALWKGHLYEKQFVLNTYNRLIRHVDRVFKLHIFYGMVEDFVIKYLWGSIGFLTCAAPIFAHKWAVAHNFPEDTLIEDAVSNGLGGGIDISGDIVSSRARDFVTNRRLLLSASDSVGRIIYMYKDILILSGQTSRISQLLSVLDDVSHDRFVNTPITHSTIETPNLEKPLDISSSPVSSSGSLPEVDLSKRGSITITDHILFKKVPIYAPNGAVILKELSFAVFPGMNTLVSGPNGSGKSSMFRILGGLWPVYGGELHRPPSDMIFYLPQRPYMCSGTLRDQIIYPHSKDEMEQVKGISDDDLIDILKVVLLDGLVSREGGWDTVKEWRDYLSAGDMQRIAMARLFYHQPKFAIMDECTSSVSLEIERIIQSLWKYHNHILEFDGKGGYVFTQFKPEERIRLLNEKHKLEEQTKLYEDLERRLGRED</sequence>
<evidence type="ECO:0000256" key="2">
    <source>
        <dbReference type="ARBA" id="ARBA00022448"/>
    </source>
</evidence>
<keyword evidence="8" id="KW-1185">Reference proteome</keyword>
<evidence type="ECO:0000313" key="8">
    <source>
        <dbReference type="Proteomes" id="UP000187455"/>
    </source>
</evidence>
<organism evidence="7 8">
    <name type="scientific">Smittium mucronatum</name>
    <dbReference type="NCBI Taxonomy" id="133383"/>
    <lineage>
        <taxon>Eukaryota</taxon>
        <taxon>Fungi</taxon>
        <taxon>Fungi incertae sedis</taxon>
        <taxon>Zoopagomycota</taxon>
        <taxon>Kickxellomycotina</taxon>
        <taxon>Harpellomycetes</taxon>
        <taxon>Harpellales</taxon>
        <taxon>Legeriomycetaceae</taxon>
        <taxon>Smittium</taxon>
    </lineage>
</organism>
<dbReference type="GO" id="GO:0005524">
    <property type="term" value="F:ATP binding"/>
    <property type="evidence" value="ECO:0007669"/>
    <property type="project" value="UniProtKB-KW"/>
</dbReference>
<dbReference type="PANTHER" id="PTHR11384:SF69">
    <property type="entry name" value="PEROXISOMAL LONG-CHAIN FATTY ACID IMPORT PROTEIN 1"/>
    <property type="match status" value="1"/>
</dbReference>
<comment type="caution">
    <text evidence="7">The sequence shown here is derived from an EMBL/GenBank/DDBJ whole genome shotgun (WGS) entry which is preliminary data.</text>
</comment>
<comment type="similarity">
    <text evidence="1">Belongs to the ABC transporter superfamily. ABCD family. Peroxisomal fatty acyl CoA transporter (TC 3.A.1.203) subfamily.</text>
</comment>
<dbReference type="GO" id="GO:0015910">
    <property type="term" value="P:long-chain fatty acid import into peroxisome"/>
    <property type="evidence" value="ECO:0007669"/>
    <property type="project" value="TreeGrafter"/>
</dbReference>
<dbReference type="GO" id="GO:0007031">
    <property type="term" value="P:peroxisome organization"/>
    <property type="evidence" value="ECO:0007669"/>
    <property type="project" value="TreeGrafter"/>
</dbReference>
<reference evidence="7 8" key="1">
    <citation type="journal article" date="2016" name="Mol. Biol. Evol.">
        <title>Genome-Wide Survey of Gut Fungi (Harpellales) Reveals the First Horizontally Transferred Ubiquitin Gene from a Mosquito Host.</title>
        <authorList>
            <person name="Wang Y."/>
            <person name="White M.M."/>
            <person name="Kvist S."/>
            <person name="Moncalvo J.M."/>
        </authorList>
    </citation>
    <scope>NUCLEOTIDE SEQUENCE [LARGE SCALE GENOMIC DNA]</scope>
    <source>
        <strain evidence="7 8">ALG-7-W6</strain>
    </source>
</reference>
<evidence type="ECO:0000256" key="1">
    <source>
        <dbReference type="ARBA" id="ARBA00008575"/>
    </source>
</evidence>
<dbReference type="InterPro" id="IPR017871">
    <property type="entry name" value="ABC_transporter-like_CS"/>
</dbReference>